<dbReference type="InterPro" id="IPR017441">
    <property type="entry name" value="Protein_kinase_ATP_BS"/>
</dbReference>
<feature type="binding site" evidence="4">
    <location>
        <position position="99"/>
    </location>
    <ligand>
        <name>ATP</name>
        <dbReference type="ChEBI" id="CHEBI:30616"/>
    </ligand>
</feature>
<accession>G0NUL1</accession>
<dbReference type="InterPro" id="IPR000719">
    <property type="entry name" value="Prot_kinase_dom"/>
</dbReference>
<proteinExistence type="predicted"/>
<dbReference type="PROSITE" id="PS00108">
    <property type="entry name" value="PROTEIN_KINASE_ST"/>
    <property type="match status" value="1"/>
</dbReference>
<keyword evidence="9" id="KW-1185">Reference proteome</keyword>
<keyword evidence="2 4" id="KW-0547">Nucleotide-binding</keyword>
<evidence type="ECO:0000259" key="7">
    <source>
        <dbReference type="PROSITE" id="PS50011"/>
    </source>
</evidence>
<dbReference type="InParanoid" id="G0NUL1"/>
<evidence type="ECO:0000256" key="5">
    <source>
        <dbReference type="SAM" id="Coils"/>
    </source>
</evidence>
<dbReference type="InterPro" id="IPR008271">
    <property type="entry name" value="Ser/Thr_kinase_AS"/>
</dbReference>
<evidence type="ECO:0000313" key="8">
    <source>
        <dbReference type="EMBL" id="EGT37845.1"/>
    </source>
</evidence>
<feature type="region of interest" description="Disordered" evidence="6">
    <location>
        <begin position="1"/>
        <end position="42"/>
    </location>
</feature>
<name>G0NUL1_CAEBE</name>
<dbReference type="GO" id="GO:0005524">
    <property type="term" value="F:ATP binding"/>
    <property type="evidence" value="ECO:0007669"/>
    <property type="project" value="UniProtKB-UniRule"/>
</dbReference>
<sequence>MTSKNKEDQTKAKENGKNPDIKHKKDDKKEIDPAENKFNIDSELDEGRSNEAVIIEIGTIVTAPTKLHDWLITRLIGEGAFAKVFMGRNHPSGKFYAVKIESRVSKMDFTSNEITALYAIKLIHEKGFIHRDIKPDNLIMGAADDQKRWRLVHVIDFGLARQWAVATVSKDKKSEAFCARPLRTKVSFRGSMNFASPNAHLFHELGRRDDLWSLLFTLVEFNGRVPWFGVKDHSILVKQKTDPKTILTKMPKSFERLIDHLKGLTAIQRPNYHMFFKILQNIFKASGQTVVSKYTFEDTELTEKERKDRKVAEWEEEKGTFFAMDSVKITSPKDCIDVKNKDLMIPNNDKFENVLNDFVEDDDLKHYKQKFEKKKYWRPLEPGEVEKRRIPKAPTDEKKTKLFYEFKSVAQNENYITRLDDSQNRFREYNFEVKNAKFEQEQAEARNQLAEKALIDKRNALKTLQEGIMKGVPSGGHTDEQKEDVNMGKMIANKDHVLKLAQLDVLRKMRDAREKEERERKMAKEQ</sequence>
<protein>
    <recommendedName>
        <fullName evidence="1">non-specific serine/threonine protein kinase</fullName>
        <ecNumber evidence="1">2.7.11.1</ecNumber>
    </recommendedName>
</protein>
<evidence type="ECO:0000256" key="2">
    <source>
        <dbReference type="ARBA" id="ARBA00022741"/>
    </source>
</evidence>
<dbReference type="PROSITE" id="PS00107">
    <property type="entry name" value="PROTEIN_KINASE_ATP"/>
    <property type="match status" value="1"/>
</dbReference>
<dbReference type="SUPFAM" id="SSF56112">
    <property type="entry name" value="Protein kinase-like (PK-like)"/>
    <property type="match status" value="1"/>
</dbReference>
<dbReference type="Gene3D" id="3.30.200.20">
    <property type="entry name" value="Phosphorylase Kinase, domain 1"/>
    <property type="match status" value="1"/>
</dbReference>
<evidence type="ECO:0000256" key="3">
    <source>
        <dbReference type="ARBA" id="ARBA00022840"/>
    </source>
</evidence>
<feature type="coiled-coil region" evidence="5">
    <location>
        <begin position="433"/>
        <end position="460"/>
    </location>
</feature>
<organism evidence="9">
    <name type="scientific">Caenorhabditis brenneri</name>
    <name type="common">Nematode worm</name>
    <dbReference type="NCBI Taxonomy" id="135651"/>
    <lineage>
        <taxon>Eukaryota</taxon>
        <taxon>Metazoa</taxon>
        <taxon>Ecdysozoa</taxon>
        <taxon>Nematoda</taxon>
        <taxon>Chromadorea</taxon>
        <taxon>Rhabditida</taxon>
        <taxon>Rhabditina</taxon>
        <taxon>Rhabditomorpha</taxon>
        <taxon>Rhabditoidea</taxon>
        <taxon>Rhabditidae</taxon>
        <taxon>Peloderinae</taxon>
        <taxon>Caenorhabditis</taxon>
    </lineage>
</organism>
<dbReference type="Proteomes" id="UP000008068">
    <property type="component" value="Unassembled WGS sequence"/>
</dbReference>
<dbReference type="EMBL" id="GL379951">
    <property type="protein sequence ID" value="EGT37845.1"/>
    <property type="molecule type" value="Genomic_DNA"/>
</dbReference>
<dbReference type="PROSITE" id="PS50011">
    <property type="entry name" value="PROTEIN_KINASE_DOM"/>
    <property type="match status" value="1"/>
</dbReference>
<dbReference type="InterPro" id="IPR050235">
    <property type="entry name" value="CK1_Ser-Thr_kinase"/>
</dbReference>
<dbReference type="AlphaFoldDB" id="G0NUL1"/>
<evidence type="ECO:0000256" key="6">
    <source>
        <dbReference type="SAM" id="MobiDB-lite"/>
    </source>
</evidence>
<gene>
    <name evidence="8" type="ORF">CAEBREN_02009</name>
</gene>
<keyword evidence="5" id="KW-0175">Coiled coil</keyword>
<dbReference type="InterPro" id="IPR011009">
    <property type="entry name" value="Kinase-like_dom_sf"/>
</dbReference>
<dbReference type="Gene3D" id="1.10.510.10">
    <property type="entry name" value="Transferase(Phosphotransferase) domain 1"/>
    <property type="match status" value="1"/>
</dbReference>
<dbReference type="Pfam" id="PF00069">
    <property type="entry name" value="Pkinase"/>
    <property type="match status" value="1"/>
</dbReference>
<dbReference type="OrthoDB" id="5579860at2759"/>
<dbReference type="SMART" id="SM00220">
    <property type="entry name" value="S_TKc"/>
    <property type="match status" value="1"/>
</dbReference>
<evidence type="ECO:0000256" key="1">
    <source>
        <dbReference type="ARBA" id="ARBA00012513"/>
    </source>
</evidence>
<dbReference type="HOGENOM" id="CLU_518006_0_0_1"/>
<dbReference type="STRING" id="135651.G0NUL1"/>
<feature type="domain" description="Protein kinase" evidence="7">
    <location>
        <begin position="1"/>
        <end position="283"/>
    </location>
</feature>
<dbReference type="PANTHER" id="PTHR11909">
    <property type="entry name" value="CASEIN KINASE-RELATED"/>
    <property type="match status" value="1"/>
</dbReference>
<dbReference type="eggNOG" id="KOG1164">
    <property type="taxonomic scope" value="Eukaryota"/>
</dbReference>
<keyword evidence="3 4" id="KW-0067">ATP-binding</keyword>
<dbReference type="EC" id="2.7.11.1" evidence="1"/>
<reference evidence="9" key="1">
    <citation type="submission" date="2011-07" db="EMBL/GenBank/DDBJ databases">
        <authorList>
            <consortium name="Caenorhabditis brenneri Sequencing and Analysis Consortium"/>
            <person name="Wilson R.K."/>
        </authorList>
    </citation>
    <scope>NUCLEOTIDE SEQUENCE [LARGE SCALE GENOMIC DNA]</scope>
    <source>
        <strain evidence="9">PB2801</strain>
    </source>
</reference>
<evidence type="ECO:0000256" key="4">
    <source>
        <dbReference type="PROSITE-ProRule" id="PRU10141"/>
    </source>
</evidence>
<evidence type="ECO:0000313" key="9">
    <source>
        <dbReference type="Proteomes" id="UP000008068"/>
    </source>
</evidence>
<dbReference type="GO" id="GO:0004674">
    <property type="term" value="F:protein serine/threonine kinase activity"/>
    <property type="evidence" value="ECO:0007669"/>
    <property type="project" value="UniProtKB-EC"/>
</dbReference>
<dbReference type="FunCoup" id="G0NUL1">
    <property type="interactions" value="175"/>
</dbReference>